<feature type="compositionally biased region" description="Low complexity" evidence="1">
    <location>
        <begin position="36"/>
        <end position="47"/>
    </location>
</feature>
<name>A6FZV1_9BACT</name>
<reference evidence="2 3" key="1">
    <citation type="submission" date="2007-06" db="EMBL/GenBank/DDBJ databases">
        <authorList>
            <person name="Shimkets L."/>
            <person name="Ferriera S."/>
            <person name="Johnson J."/>
            <person name="Kravitz S."/>
            <person name="Beeson K."/>
            <person name="Sutton G."/>
            <person name="Rogers Y.-H."/>
            <person name="Friedman R."/>
            <person name="Frazier M."/>
            <person name="Venter J.C."/>
        </authorList>
    </citation>
    <scope>NUCLEOTIDE SEQUENCE [LARGE SCALE GENOMIC DNA]</scope>
    <source>
        <strain evidence="2 3">SIR-1</strain>
    </source>
</reference>
<feature type="compositionally biased region" description="Basic and acidic residues" evidence="1">
    <location>
        <begin position="99"/>
        <end position="123"/>
    </location>
</feature>
<accession>A6FZV1</accession>
<evidence type="ECO:0000313" key="3">
    <source>
        <dbReference type="Proteomes" id="UP000005801"/>
    </source>
</evidence>
<feature type="region of interest" description="Disordered" evidence="1">
    <location>
        <begin position="13"/>
        <end position="123"/>
    </location>
</feature>
<gene>
    <name evidence="2" type="ORF">PPSIR1_28393</name>
</gene>
<organism evidence="2 3">
    <name type="scientific">Plesiocystis pacifica SIR-1</name>
    <dbReference type="NCBI Taxonomy" id="391625"/>
    <lineage>
        <taxon>Bacteria</taxon>
        <taxon>Pseudomonadati</taxon>
        <taxon>Myxococcota</taxon>
        <taxon>Polyangia</taxon>
        <taxon>Nannocystales</taxon>
        <taxon>Nannocystaceae</taxon>
        <taxon>Plesiocystis</taxon>
    </lineage>
</organism>
<evidence type="ECO:0000256" key="1">
    <source>
        <dbReference type="SAM" id="MobiDB-lite"/>
    </source>
</evidence>
<keyword evidence="3" id="KW-1185">Reference proteome</keyword>
<comment type="caution">
    <text evidence="2">The sequence shown here is derived from an EMBL/GenBank/DDBJ whole genome shotgun (WGS) entry which is preliminary data.</text>
</comment>
<protein>
    <submittedName>
        <fullName evidence="2">Uncharacterized protein</fullName>
    </submittedName>
</protein>
<dbReference type="EMBL" id="ABCS01000007">
    <property type="protein sequence ID" value="EDM80907.1"/>
    <property type="molecule type" value="Genomic_DNA"/>
</dbReference>
<evidence type="ECO:0000313" key="2">
    <source>
        <dbReference type="EMBL" id="EDM80907.1"/>
    </source>
</evidence>
<proteinExistence type="predicted"/>
<dbReference type="STRING" id="391625.PPSIR1_28393"/>
<sequence>MGTSLLAASLVTGAGACDGPSVNPGAEPEKPDLDAGAEGAHAQEAGEVTVNTAPEPPPEEPIHTNPGPDPSGADAGPPPELEAPAEEKRVNTGPEPEPEPEKKVEPKHVNTGPADKKHDAKAP</sequence>
<dbReference type="Proteomes" id="UP000005801">
    <property type="component" value="Unassembled WGS sequence"/>
</dbReference>
<dbReference type="AlphaFoldDB" id="A6FZV1"/>